<accession>A0A0C7PRM9</accession>
<feature type="transmembrane region" description="Helical" evidence="1">
    <location>
        <begin position="54"/>
        <end position="70"/>
    </location>
</feature>
<sequence length="103" mass="12337">MESWNYLYIFLGLSCILGIFIRSKVTSYDKNILEKLELKYGDIDRKKAIKLEKFYDYLTSGTFLFMGIFIRNCVFAFRTTLLILIVNTIVYYLFRRIYIIVNN</sequence>
<protein>
    <recommendedName>
        <fullName evidence="4">DUF3784 domain-containing protein</fullName>
    </recommendedName>
</protein>
<dbReference type="Proteomes" id="UP000049127">
    <property type="component" value="Unassembled WGS sequence"/>
</dbReference>
<dbReference type="OrthoDB" id="1758103at2"/>
<keyword evidence="1" id="KW-0472">Membrane</keyword>
<keyword evidence="1" id="KW-1133">Transmembrane helix</keyword>
<dbReference type="EMBL" id="CEKZ01000003">
    <property type="protein sequence ID" value="CEQ02883.1"/>
    <property type="molecule type" value="Genomic_DNA"/>
</dbReference>
<dbReference type="AlphaFoldDB" id="A0A0C7PRM9"/>
<proteinExistence type="predicted"/>
<dbReference type="RefSeq" id="WP_055334321.1">
    <property type="nucleotide sequence ID" value="NZ_CDNF01000003.1"/>
</dbReference>
<keyword evidence="1" id="KW-0812">Transmembrane</keyword>
<evidence type="ECO:0000313" key="3">
    <source>
        <dbReference type="Proteomes" id="UP000049127"/>
    </source>
</evidence>
<organism evidence="2 3">
    <name type="scientific">Paraclostridium sordellii</name>
    <name type="common">Clostridium sordellii</name>
    <dbReference type="NCBI Taxonomy" id="1505"/>
    <lineage>
        <taxon>Bacteria</taxon>
        <taxon>Bacillati</taxon>
        <taxon>Bacillota</taxon>
        <taxon>Clostridia</taxon>
        <taxon>Peptostreptococcales</taxon>
        <taxon>Peptostreptococcaceae</taxon>
        <taxon>Paraclostridium</taxon>
    </lineage>
</organism>
<evidence type="ECO:0000256" key="1">
    <source>
        <dbReference type="SAM" id="Phobius"/>
    </source>
</evidence>
<gene>
    <name evidence="2" type="ORF">R28058_06161</name>
</gene>
<reference evidence="2 3" key="1">
    <citation type="submission" date="2015-01" db="EMBL/GenBank/DDBJ databases">
        <authorList>
            <person name="Aslett A.Martin."/>
            <person name="De Silva Nishadi"/>
        </authorList>
    </citation>
    <scope>NUCLEOTIDE SEQUENCE [LARGE SCALE GENOMIC DNA]</scope>
    <source>
        <strain evidence="2 3">R28058</strain>
    </source>
</reference>
<feature type="transmembrane region" description="Helical" evidence="1">
    <location>
        <begin position="76"/>
        <end position="94"/>
    </location>
</feature>
<name>A0A0C7PRM9_PARSO</name>
<evidence type="ECO:0008006" key="4">
    <source>
        <dbReference type="Google" id="ProtNLM"/>
    </source>
</evidence>
<evidence type="ECO:0000313" key="2">
    <source>
        <dbReference type="EMBL" id="CEQ02883.1"/>
    </source>
</evidence>
<feature type="transmembrane region" description="Helical" evidence="1">
    <location>
        <begin position="6"/>
        <end position="25"/>
    </location>
</feature>